<comment type="caution">
    <text evidence="1">The sequence shown here is derived from an EMBL/GenBank/DDBJ whole genome shotgun (WGS) entry which is preliminary data.</text>
</comment>
<proteinExistence type="predicted"/>
<gene>
    <name evidence="1" type="ORF">F4821DRAFT_56202</name>
</gene>
<sequence length="226" mass="23641">MLFSTLSLLTSAAAVSATVLPSSFSSSSTPTKRGSGSISVTPHDRYSSSLGVLGCKINTNRVAYWPETRGCDNFCVRVSANGRSVTLLAIDHSGGAHDISYDAWNYLVTGSSARDSPTAGGGIAATYEDVAMSECADLLTATDGKLAFAAANSMNTVSACLSNAWFAQNYALYNIFNTQCTYGYDELCHLDGNTPVCGHQLGVTPALTSDPVYNIDYPTGALSLAV</sequence>
<protein>
    <submittedName>
        <fullName evidence="1">Uncharacterized protein</fullName>
    </submittedName>
</protein>
<keyword evidence="2" id="KW-1185">Reference proteome</keyword>
<reference evidence="1 2" key="1">
    <citation type="journal article" date="2022" name="New Phytol.">
        <title>Ecological generalism drives hyperdiversity of secondary metabolite gene clusters in xylarialean endophytes.</title>
        <authorList>
            <person name="Franco M.E.E."/>
            <person name="Wisecaver J.H."/>
            <person name="Arnold A.E."/>
            <person name="Ju Y.M."/>
            <person name="Slot J.C."/>
            <person name="Ahrendt S."/>
            <person name="Moore L.P."/>
            <person name="Eastman K.E."/>
            <person name="Scott K."/>
            <person name="Konkel Z."/>
            <person name="Mondo S.J."/>
            <person name="Kuo A."/>
            <person name="Hayes R.D."/>
            <person name="Haridas S."/>
            <person name="Andreopoulos B."/>
            <person name="Riley R."/>
            <person name="LaButti K."/>
            <person name="Pangilinan J."/>
            <person name="Lipzen A."/>
            <person name="Amirebrahimi M."/>
            <person name="Yan J."/>
            <person name="Adam C."/>
            <person name="Keymanesh K."/>
            <person name="Ng V."/>
            <person name="Louie K."/>
            <person name="Northen T."/>
            <person name="Drula E."/>
            <person name="Henrissat B."/>
            <person name="Hsieh H.M."/>
            <person name="Youens-Clark K."/>
            <person name="Lutzoni F."/>
            <person name="Miadlikowska J."/>
            <person name="Eastwood D.C."/>
            <person name="Hamelin R.C."/>
            <person name="Grigoriev I.V."/>
            <person name="U'Ren J.M."/>
        </authorList>
    </citation>
    <scope>NUCLEOTIDE SEQUENCE [LARGE SCALE GENOMIC DNA]</scope>
    <source>
        <strain evidence="1 2">ER1909</strain>
    </source>
</reference>
<evidence type="ECO:0000313" key="1">
    <source>
        <dbReference type="EMBL" id="KAI6089442.1"/>
    </source>
</evidence>
<accession>A0ACC0DA62</accession>
<dbReference type="EMBL" id="MU394295">
    <property type="protein sequence ID" value="KAI6089442.1"/>
    <property type="molecule type" value="Genomic_DNA"/>
</dbReference>
<name>A0ACC0DA62_9PEZI</name>
<evidence type="ECO:0000313" key="2">
    <source>
        <dbReference type="Proteomes" id="UP001497680"/>
    </source>
</evidence>
<organism evidence="1 2">
    <name type="scientific">Hypoxylon rubiginosum</name>
    <dbReference type="NCBI Taxonomy" id="110542"/>
    <lineage>
        <taxon>Eukaryota</taxon>
        <taxon>Fungi</taxon>
        <taxon>Dikarya</taxon>
        <taxon>Ascomycota</taxon>
        <taxon>Pezizomycotina</taxon>
        <taxon>Sordariomycetes</taxon>
        <taxon>Xylariomycetidae</taxon>
        <taxon>Xylariales</taxon>
        <taxon>Hypoxylaceae</taxon>
        <taxon>Hypoxylon</taxon>
    </lineage>
</organism>
<dbReference type="Proteomes" id="UP001497680">
    <property type="component" value="Unassembled WGS sequence"/>
</dbReference>